<dbReference type="Gene3D" id="1.10.8.430">
    <property type="entry name" value="Helical domain of apoptotic protease-activating factors"/>
    <property type="match status" value="1"/>
</dbReference>
<dbReference type="AlphaFoldDB" id="A0A830CQB7"/>
<dbReference type="Proteomes" id="UP000653305">
    <property type="component" value="Unassembled WGS sequence"/>
</dbReference>
<keyword evidence="1" id="KW-0433">Leucine-rich repeat</keyword>
<proteinExistence type="predicted"/>
<accession>A0A830CQB7</accession>
<reference evidence="5" key="1">
    <citation type="submission" date="2020-07" db="EMBL/GenBank/DDBJ databases">
        <title>Ethylene signaling mediates host invasion by parasitic plants.</title>
        <authorList>
            <person name="Yoshida S."/>
        </authorList>
    </citation>
    <scope>NUCLEOTIDE SEQUENCE</scope>
    <source>
        <strain evidence="5">Okayama</strain>
    </source>
</reference>
<dbReference type="InterPro" id="IPR042197">
    <property type="entry name" value="Apaf_helical"/>
</dbReference>
<dbReference type="InterPro" id="IPR058922">
    <property type="entry name" value="WHD_DRP"/>
</dbReference>
<dbReference type="Pfam" id="PF23559">
    <property type="entry name" value="WHD_DRP"/>
    <property type="match status" value="1"/>
</dbReference>
<organism evidence="5 6">
    <name type="scientific">Phtheirospermum japonicum</name>
    <dbReference type="NCBI Taxonomy" id="374723"/>
    <lineage>
        <taxon>Eukaryota</taxon>
        <taxon>Viridiplantae</taxon>
        <taxon>Streptophyta</taxon>
        <taxon>Embryophyta</taxon>
        <taxon>Tracheophyta</taxon>
        <taxon>Spermatophyta</taxon>
        <taxon>Magnoliopsida</taxon>
        <taxon>eudicotyledons</taxon>
        <taxon>Gunneridae</taxon>
        <taxon>Pentapetalae</taxon>
        <taxon>asterids</taxon>
        <taxon>lamiids</taxon>
        <taxon>Lamiales</taxon>
        <taxon>Orobanchaceae</taxon>
        <taxon>Orobanchaceae incertae sedis</taxon>
        <taxon>Phtheirospermum</taxon>
    </lineage>
</organism>
<evidence type="ECO:0000256" key="2">
    <source>
        <dbReference type="ARBA" id="ARBA00022741"/>
    </source>
</evidence>
<evidence type="ECO:0000256" key="1">
    <source>
        <dbReference type="ARBA" id="ARBA00022614"/>
    </source>
</evidence>
<evidence type="ECO:0000313" key="5">
    <source>
        <dbReference type="EMBL" id="GFP96521.1"/>
    </source>
</evidence>
<dbReference type="PANTHER" id="PTHR15140">
    <property type="entry name" value="TUBULIN-SPECIFIC CHAPERONE E"/>
    <property type="match status" value="1"/>
</dbReference>
<dbReference type="SUPFAM" id="SSF52058">
    <property type="entry name" value="L domain-like"/>
    <property type="match status" value="1"/>
</dbReference>
<keyword evidence="3" id="KW-0067">ATP-binding</keyword>
<feature type="domain" description="Disease resistance protein winged helix" evidence="4">
    <location>
        <begin position="80"/>
        <end position="130"/>
    </location>
</feature>
<evidence type="ECO:0000256" key="3">
    <source>
        <dbReference type="ARBA" id="ARBA00022840"/>
    </source>
</evidence>
<name>A0A830CQB7_9LAMI</name>
<gene>
    <name evidence="5" type="ORF">PHJA_001796200</name>
</gene>
<keyword evidence="2" id="KW-0547">Nucleotide-binding</keyword>
<evidence type="ECO:0000313" key="6">
    <source>
        <dbReference type="Proteomes" id="UP000653305"/>
    </source>
</evidence>
<keyword evidence="6" id="KW-1185">Reference proteome</keyword>
<sequence>IEEIGRKIANKCEGLPLAIIEVAKILCKTQRKVESWKEIAESEDPLVITIDDDTHISKTLSLSYKMLPQHLKSCFLYMGGFIEPTSLSKSMERMAEEYLVDLVSRNIVLVCKGSSRGRIKTCRIHFLFRNICISEAQNQKLFHVIKKHPNNFPEGTNRQRGLCFHNNTVLGFKGVHSLMESVSTARSLLCFGPQHQHPLRVYLDFPPLRVVEAVTIRFYKFPLQVIQLVELRFLAITYDGEIPASISGLCNLEVLIVHRHHESLTSRYAHACLHIEIWVLRKLRHLKCMEDGFDGPVNILENLLTLSGVSARSCTRGVLGRMPNLMKLGIRIESLHEAVGTFNSLGDFSYLIRLESFKCVVLNPGFGSQDVSFTPSFPVNIRKTSLMPNLEVQKLRWHAFRGPEWETNGGEFLGLKVLLLEDLDIKQWRAHETGFPPLRRLIIRHCYKLQEIPFDIPTLESLEVDYCDRSSAMWTREINKVVRDSGNKPLKLRFNSSWEDNKRKPKP</sequence>
<dbReference type="InterPro" id="IPR027417">
    <property type="entry name" value="P-loop_NTPase"/>
</dbReference>
<comment type="caution">
    <text evidence="5">The sequence shown here is derived from an EMBL/GenBank/DDBJ whole genome shotgun (WGS) entry which is preliminary data.</text>
</comment>
<dbReference type="EMBL" id="BMAC01000442">
    <property type="protein sequence ID" value="GFP96521.1"/>
    <property type="molecule type" value="Genomic_DNA"/>
</dbReference>
<dbReference type="Gene3D" id="3.80.10.10">
    <property type="entry name" value="Ribonuclease Inhibitor"/>
    <property type="match status" value="1"/>
</dbReference>
<dbReference type="PANTHER" id="PTHR15140:SF33">
    <property type="entry name" value="LATE BLIGHT RESISTANCE PROTEIN HOMOLOG R1A-3 ISOFORM X1"/>
    <property type="match status" value="1"/>
</dbReference>
<dbReference type="SUPFAM" id="SSF52540">
    <property type="entry name" value="P-loop containing nucleoside triphosphate hydrolases"/>
    <property type="match status" value="1"/>
</dbReference>
<dbReference type="GO" id="GO:0043531">
    <property type="term" value="F:ADP binding"/>
    <property type="evidence" value="ECO:0007669"/>
    <property type="project" value="InterPro"/>
</dbReference>
<evidence type="ECO:0000259" key="4">
    <source>
        <dbReference type="Pfam" id="PF23559"/>
    </source>
</evidence>
<dbReference type="OrthoDB" id="912582at2759"/>
<dbReference type="InterPro" id="IPR032675">
    <property type="entry name" value="LRR_dom_sf"/>
</dbReference>
<protein>
    <submittedName>
        <fullName evidence="5">Putative late blight resistance protein homolog r1a-6</fullName>
    </submittedName>
</protein>
<feature type="non-terminal residue" evidence="5">
    <location>
        <position position="507"/>
    </location>
</feature>